<accession>A0A1I7V129</accession>
<keyword evidence="2" id="KW-1185">Reference proteome</keyword>
<reference evidence="3" key="1">
    <citation type="submission" date="2016-11" db="UniProtKB">
        <authorList>
            <consortium name="WormBaseParasite"/>
        </authorList>
    </citation>
    <scope>IDENTIFICATION</scope>
</reference>
<keyword evidence="1" id="KW-0175">Coiled coil</keyword>
<dbReference type="WBParaSite" id="Csp11.Scaffold630.g21346.t1">
    <property type="protein sequence ID" value="Csp11.Scaffold630.g21346.t1"/>
    <property type="gene ID" value="Csp11.Scaffold630.g21346"/>
</dbReference>
<dbReference type="eggNOG" id="ENOG502TJVU">
    <property type="taxonomic scope" value="Eukaryota"/>
</dbReference>
<organism evidence="2 3">
    <name type="scientific">Caenorhabditis tropicalis</name>
    <dbReference type="NCBI Taxonomy" id="1561998"/>
    <lineage>
        <taxon>Eukaryota</taxon>
        <taxon>Metazoa</taxon>
        <taxon>Ecdysozoa</taxon>
        <taxon>Nematoda</taxon>
        <taxon>Chromadorea</taxon>
        <taxon>Rhabditida</taxon>
        <taxon>Rhabditina</taxon>
        <taxon>Rhabditomorpha</taxon>
        <taxon>Rhabditoidea</taxon>
        <taxon>Rhabditidae</taxon>
        <taxon>Peloderinae</taxon>
        <taxon>Caenorhabditis</taxon>
    </lineage>
</organism>
<dbReference type="Proteomes" id="UP000095282">
    <property type="component" value="Unplaced"/>
</dbReference>
<dbReference type="InterPro" id="IPR021942">
    <property type="entry name" value="DUF3557"/>
</dbReference>
<evidence type="ECO:0000313" key="3">
    <source>
        <dbReference type="WBParaSite" id="Csp11.Scaffold630.g21346.t1"/>
    </source>
</evidence>
<protein>
    <submittedName>
        <fullName evidence="3">Uncharacterized protein</fullName>
    </submittedName>
</protein>
<dbReference type="PANTHER" id="PTHR31379:SF4">
    <property type="entry name" value="F-BOX C PROTEIN-RELATED"/>
    <property type="match status" value="1"/>
</dbReference>
<evidence type="ECO:0000313" key="2">
    <source>
        <dbReference type="Proteomes" id="UP000095282"/>
    </source>
</evidence>
<feature type="coiled-coil region" evidence="1">
    <location>
        <begin position="346"/>
        <end position="373"/>
    </location>
</feature>
<proteinExistence type="predicted"/>
<name>A0A1I7V129_9PELO</name>
<dbReference type="AlphaFoldDB" id="A0A1I7V129"/>
<evidence type="ECO:0000256" key="1">
    <source>
        <dbReference type="SAM" id="Coils"/>
    </source>
</evidence>
<sequence>MDQKPITCQSLFIALSNKCFPKRKERQERKELYEECSSYRTKIERLPLEGEEEQKETPRKELYAKCPSLRKLEDRFGYRINTMKIKQSPEKCEIRVDNFEIVFDTSYSYGFQNKTCAMKMRNGERLTTLKRPVNLNLVEASEKWVTHLLNRPGTRIQHLKLMTSPICILKCDPMRVINLTMDVSTEVPGESSSWLQTTVPVSNLRSNRLFRDDTLKTARSVVITDKEPLNEEIFYDLQANQIIIDTFFSMQQLVRYCTDVAESGRPIGFRCEIRNMNMDRELDWLEQRMYGRKTRWNGRKCVTIPLDDASELNIHDNIDNSSVSLVIEVNPEGTAKKEIRPPVKLIASETSTIEKELENLDSLLKEIDDLFEGTVYNLLY</sequence>
<dbReference type="PANTHER" id="PTHR31379">
    <property type="entry name" value="F-BOX C PROTEIN-RELATED-RELATED"/>
    <property type="match status" value="1"/>
</dbReference>